<dbReference type="Pfam" id="PF14602">
    <property type="entry name" value="Hexapep_2"/>
    <property type="match status" value="1"/>
</dbReference>
<dbReference type="InterPro" id="IPR011004">
    <property type="entry name" value="Trimer_LpxA-like_sf"/>
</dbReference>
<dbReference type="PANTHER" id="PTHR23416">
    <property type="entry name" value="SIALIC ACID SYNTHASE-RELATED"/>
    <property type="match status" value="1"/>
</dbReference>
<reference evidence="3 4" key="1">
    <citation type="submission" date="2016-01" db="EMBL/GenBank/DDBJ databases">
        <authorList>
            <person name="Manzoor S."/>
        </authorList>
    </citation>
    <scope>NUCLEOTIDE SEQUENCE [LARGE SCALE GENOMIC DNA]</scope>
    <source>
        <strain evidence="3">Methanoculleus sp MAB1</strain>
    </source>
</reference>
<organism evidence="3 4">
    <name type="scientific">Methanoculleus bourgensis</name>
    <dbReference type="NCBI Taxonomy" id="83986"/>
    <lineage>
        <taxon>Archaea</taxon>
        <taxon>Methanobacteriati</taxon>
        <taxon>Methanobacteriota</taxon>
        <taxon>Stenosarchaea group</taxon>
        <taxon>Methanomicrobia</taxon>
        <taxon>Methanomicrobiales</taxon>
        <taxon>Methanomicrobiaceae</taxon>
        <taxon>Methanoculleus</taxon>
    </lineage>
</organism>
<evidence type="ECO:0000256" key="2">
    <source>
        <dbReference type="ARBA" id="ARBA00022679"/>
    </source>
</evidence>
<dbReference type="EMBL" id="LT158599">
    <property type="protein sequence ID" value="CVK32273.1"/>
    <property type="molecule type" value="Genomic_DNA"/>
</dbReference>
<evidence type="ECO:0000313" key="4">
    <source>
        <dbReference type="Proteomes" id="UP000069850"/>
    </source>
</evidence>
<evidence type="ECO:0000256" key="1">
    <source>
        <dbReference type="ARBA" id="ARBA00007274"/>
    </source>
</evidence>
<dbReference type="Proteomes" id="UP000069850">
    <property type="component" value="Chromosome 1"/>
</dbReference>
<dbReference type="GO" id="GO:0008374">
    <property type="term" value="F:O-acyltransferase activity"/>
    <property type="evidence" value="ECO:0007669"/>
    <property type="project" value="TreeGrafter"/>
</dbReference>
<dbReference type="PANTHER" id="PTHR23416:SF23">
    <property type="entry name" value="ACETYLTRANSFERASE C18B11.09C-RELATED"/>
    <property type="match status" value="1"/>
</dbReference>
<gene>
    <name evidence="3" type="ORF">MMAB1_1059</name>
</gene>
<dbReference type="GO" id="GO:0005829">
    <property type="term" value="C:cytosol"/>
    <property type="evidence" value="ECO:0007669"/>
    <property type="project" value="TreeGrafter"/>
</dbReference>
<dbReference type="CDD" id="cd04647">
    <property type="entry name" value="LbH_MAT_like"/>
    <property type="match status" value="1"/>
</dbReference>
<protein>
    <submittedName>
        <fullName evidence="3">Acetyltransferase (Isoleucine patch superfamily)</fullName>
    </submittedName>
</protein>
<evidence type="ECO:0000313" key="3">
    <source>
        <dbReference type="EMBL" id="CVK32273.1"/>
    </source>
</evidence>
<dbReference type="AlphaFoldDB" id="A0A0X3BJX5"/>
<sequence>MLGPKKLHRIAGIIRSMQSQVLKKLSPAPINATLAPTAQIDPEGCVENLKGDTACIRVGEHTYIRGRLFTYAHGGEITIGDWCYVGTRSEIWSMNSIRIGNRVLISHDVNIHDGTAHSLDPDERHAHFRQIMESGHPKHAEDLPGVRSSPIVIEDDVWISFGVIILQGVRIGKGSVIAAGSIVTHDVPAGVLYYNKINPVIKPLTMGEAP</sequence>
<dbReference type="Gene3D" id="2.160.10.10">
    <property type="entry name" value="Hexapeptide repeat proteins"/>
    <property type="match status" value="1"/>
</dbReference>
<accession>A0A0X3BJX5</accession>
<dbReference type="SUPFAM" id="SSF51161">
    <property type="entry name" value="Trimeric LpxA-like enzymes"/>
    <property type="match status" value="1"/>
</dbReference>
<name>A0A0X3BJX5_9EURY</name>
<dbReference type="InterPro" id="IPR051159">
    <property type="entry name" value="Hexapeptide_acetyltransf"/>
</dbReference>
<comment type="similarity">
    <text evidence="1">Belongs to the transferase hexapeptide repeat family.</text>
</comment>
<proteinExistence type="inferred from homology"/>
<keyword evidence="2 3" id="KW-0808">Transferase</keyword>
<dbReference type="Pfam" id="PF00132">
    <property type="entry name" value="Hexapep"/>
    <property type="match status" value="1"/>
</dbReference>
<dbReference type="InterPro" id="IPR001451">
    <property type="entry name" value="Hexapep"/>
</dbReference>
<dbReference type="KEGG" id="mema:MMAB1_1059"/>